<proteinExistence type="predicted"/>
<evidence type="ECO:0000313" key="2">
    <source>
        <dbReference type="Proteomes" id="UP000325607"/>
    </source>
</evidence>
<evidence type="ECO:0000313" key="1">
    <source>
        <dbReference type="EMBL" id="VVN08601.1"/>
    </source>
</evidence>
<protein>
    <submittedName>
        <fullName evidence="1">Uncharacterized protein</fullName>
    </submittedName>
</protein>
<gene>
    <name evidence="1" type="ORF">PS645_03668</name>
</gene>
<dbReference type="AlphaFoldDB" id="A0A5E6UUM7"/>
<dbReference type="Proteomes" id="UP000325607">
    <property type="component" value="Unassembled WGS sequence"/>
</dbReference>
<reference evidence="1 2" key="1">
    <citation type="submission" date="2019-09" db="EMBL/GenBank/DDBJ databases">
        <authorList>
            <person name="Chandra G."/>
            <person name="Truman W A."/>
        </authorList>
    </citation>
    <scope>NUCLEOTIDE SEQUENCE [LARGE SCALE GENOMIC DNA]</scope>
    <source>
        <strain evidence="1">PS645</strain>
    </source>
</reference>
<sequence>MVNVSGIALTREMGKIQMRSRWQAPLATLNRVQR</sequence>
<dbReference type="EMBL" id="CABVGX010000031">
    <property type="protein sequence ID" value="VVN08601.1"/>
    <property type="molecule type" value="Genomic_DNA"/>
</dbReference>
<name>A0A5E6UUM7_PSEFL</name>
<organism evidence="1 2">
    <name type="scientific">Pseudomonas fluorescens</name>
    <dbReference type="NCBI Taxonomy" id="294"/>
    <lineage>
        <taxon>Bacteria</taxon>
        <taxon>Pseudomonadati</taxon>
        <taxon>Pseudomonadota</taxon>
        <taxon>Gammaproteobacteria</taxon>
        <taxon>Pseudomonadales</taxon>
        <taxon>Pseudomonadaceae</taxon>
        <taxon>Pseudomonas</taxon>
    </lineage>
</organism>
<accession>A0A5E6UUM7</accession>